<gene>
    <name evidence="2" type="ORF">XELAEV_18022694mg</name>
</gene>
<dbReference type="AlphaFoldDB" id="A0A974HNE4"/>
<sequence length="88" mass="9990">MALHRLVFGLSLYVLLFFFSFERNRIELYSQFAFFSLAFRQVSPVADVEKVGARCSQTNICSLQAHSSGSMISKYRIIHLLAQQLAGL</sequence>
<evidence type="ECO:0000256" key="1">
    <source>
        <dbReference type="SAM" id="Phobius"/>
    </source>
</evidence>
<reference evidence="3" key="1">
    <citation type="journal article" date="2016" name="Nature">
        <title>Genome evolution in the allotetraploid frog Xenopus laevis.</title>
        <authorList>
            <person name="Session A.M."/>
            <person name="Uno Y."/>
            <person name="Kwon T."/>
            <person name="Chapman J.A."/>
            <person name="Toyoda A."/>
            <person name="Takahashi S."/>
            <person name="Fukui A."/>
            <person name="Hikosaka A."/>
            <person name="Suzuki A."/>
            <person name="Kondo M."/>
            <person name="van Heeringen S.J."/>
            <person name="Quigley I."/>
            <person name="Heinz S."/>
            <person name="Ogino H."/>
            <person name="Ochi H."/>
            <person name="Hellsten U."/>
            <person name="Lyons J.B."/>
            <person name="Simakov O."/>
            <person name="Putnam N."/>
            <person name="Stites J."/>
            <person name="Kuroki Y."/>
            <person name="Tanaka T."/>
            <person name="Michiue T."/>
            <person name="Watanabe M."/>
            <person name="Bogdanovic O."/>
            <person name="Lister R."/>
            <person name="Georgiou G."/>
            <person name="Paranjpe S.S."/>
            <person name="van Kruijsbergen I."/>
            <person name="Shu S."/>
            <person name="Carlson J."/>
            <person name="Kinoshita T."/>
            <person name="Ohta Y."/>
            <person name="Mawaribuchi S."/>
            <person name="Jenkins J."/>
            <person name="Grimwood J."/>
            <person name="Schmutz J."/>
            <person name="Mitros T."/>
            <person name="Mozaffari S.V."/>
            <person name="Suzuki Y."/>
            <person name="Haramoto Y."/>
            <person name="Yamamoto T.S."/>
            <person name="Takagi C."/>
            <person name="Heald R."/>
            <person name="Miller K."/>
            <person name="Haudenschild C."/>
            <person name="Kitzman J."/>
            <person name="Nakayama T."/>
            <person name="Izutsu Y."/>
            <person name="Robert J."/>
            <person name="Fortriede J."/>
            <person name="Burns K."/>
            <person name="Lotay V."/>
            <person name="Karimi K."/>
            <person name="Yasuoka Y."/>
            <person name="Dichmann D.S."/>
            <person name="Flajnik M.F."/>
            <person name="Houston D.W."/>
            <person name="Shendure J."/>
            <person name="DuPasquier L."/>
            <person name="Vize P.D."/>
            <person name="Zorn A.M."/>
            <person name="Ito M."/>
            <person name="Marcotte E.M."/>
            <person name="Wallingford J.B."/>
            <person name="Ito Y."/>
            <person name="Asashima M."/>
            <person name="Ueno N."/>
            <person name="Matsuda Y."/>
            <person name="Veenstra G.J."/>
            <person name="Fujiyama A."/>
            <person name="Harland R.M."/>
            <person name="Taira M."/>
            <person name="Rokhsar D.S."/>
        </authorList>
    </citation>
    <scope>NUCLEOTIDE SEQUENCE [LARGE SCALE GENOMIC DNA]</scope>
    <source>
        <strain evidence="3">J</strain>
    </source>
</reference>
<feature type="transmembrane region" description="Helical" evidence="1">
    <location>
        <begin position="6"/>
        <end position="21"/>
    </location>
</feature>
<proteinExistence type="predicted"/>
<name>A0A974HNE4_XENLA</name>
<keyword evidence="1" id="KW-1133">Transmembrane helix</keyword>
<dbReference type="Proteomes" id="UP000694892">
    <property type="component" value="Chromosome 4L"/>
</dbReference>
<organism evidence="2 3">
    <name type="scientific">Xenopus laevis</name>
    <name type="common">African clawed frog</name>
    <dbReference type="NCBI Taxonomy" id="8355"/>
    <lineage>
        <taxon>Eukaryota</taxon>
        <taxon>Metazoa</taxon>
        <taxon>Chordata</taxon>
        <taxon>Craniata</taxon>
        <taxon>Vertebrata</taxon>
        <taxon>Euteleostomi</taxon>
        <taxon>Amphibia</taxon>
        <taxon>Batrachia</taxon>
        <taxon>Anura</taxon>
        <taxon>Pipoidea</taxon>
        <taxon>Pipidae</taxon>
        <taxon>Xenopodinae</taxon>
        <taxon>Xenopus</taxon>
        <taxon>Xenopus</taxon>
    </lineage>
</organism>
<protein>
    <submittedName>
        <fullName evidence="2">Uncharacterized protein</fullName>
    </submittedName>
</protein>
<evidence type="ECO:0000313" key="3">
    <source>
        <dbReference type="Proteomes" id="UP000694892"/>
    </source>
</evidence>
<evidence type="ECO:0000313" key="2">
    <source>
        <dbReference type="EMBL" id="OCT84542.1"/>
    </source>
</evidence>
<keyword evidence="1" id="KW-0472">Membrane</keyword>
<keyword evidence="1" id="KW-0812">Transmembrane</keyword>
<dbReference type="EMBL" id="CM004472">
    <property type="protein sequence ID" value="OCT84542.1"/>
    <property type="molecule type" value="Genomic_DNA"/>
</dbReference>
<accession>A0A974HNE4</accession>